<accession>A0A0D8J6Q7</accession>
<keyword evidence="2" id="KW-1185">Reference proteome</keyword>
<protein>
    <submittedName>
        <fullName evidence="1">Uncharacterized protein</fullName>
    </submittedName>
</protein>
<gene>
    <name evidence="1" type="ORF">LH29_18720</name>
</gene>
<sequence length="178" mass="21043">MLNQNTYHEAMKQNILTLILALLILGGCKTNKPITQKPVDSSKPSESEIEADLKKLNIEYNHLVVSKYLETIEQTGEIPRLGYLDWKHVQTYWDSIPDLNRLRDDFENASVDWENYKREHDEDYKQASNLFENNKISQKEFMFRTSNTDKNLTKKYPSVSYCNRLSIRQTWDQQSNYP</sequence>
<name>A0A0D8J6Q7_9BACT</name>
<reference evidence="1 2" key="1">
    <citation type="submission" date="2014-09" db="EMBL/GenBank/DDBJ databases">
        <title>Draft Genome Sequence of Draconibacterium sp. JN14CK-3.</title>
        <authorList>
            <person name="Dong C."/>
            <person name="Lai Q."/>
            <person name="Shao Z."/>
        </authorList>
    </citation>
    <scope>NUCLEOTIDE SEQUENCE [LARGE SCALE GENOMIC DNA]</scope>
    <source>
        <strain evidence="1 2">JN14CK-3</strain>
    </source>
</reference>
<evidence type="ECO:0000313" key="1">
    <source>
        <dbReference type="EMBL" id="KJF42582.1"/>
    </source>
</evidence>
<dbReference type="STRING" id="1544798.LH29_18720"/>
<comment type="caution">
    <text evidence="1">The sequence shown here is derived from an EMBL/GenBank/DDBJ whole genome shotgun (WGS) entry which is preliminary data.</text>
</comment>
<dbReference type="Proteomes" id="UP000032544">
    <property type="component" value="Unassembled WGS sequence"/>
</dbReference>
<proteinExistence type="predicted"/>
<dbReference type="AlphaFoldDB" id="A0A0D8J6Q7"/>
<dbReference type="EMBL" id="JRHC01000005">
    <property type="protein sequence ID" value="KJF42582.1"/>
    <property type="molecule type" value="Genomic_DNA"/>
</dbReference>
<evidence type="ECO:0000313" key="2">
    <source>
        <dbReference type="Proteomes" id="UP000032544"/>
    </source>
</evidence>
<organism evidence="1 2">
    <name type="scientific">Draconibacterium sediminis</name>
    <dbReference type="NCBI Taxonomy" id="1544798"/>
    <lineage>
        <taxon>Bacteria</taxon>
        <taxon>Pseudomonadati</taxon>
        <taxon>Bacteroidota</taxon>
        <taxon>Bacteroidia</taxon>
        <taxon>Marinilabiliales</taxon>
        <taxon>Prolixibacteraceae</taxon>
        <taxon>Draconibacterium</taxon>
    </lineage>
</organism>